<gene>
    <name evidence="1" type="ORF">DEA37_0010196</name>
</gene>
<proteinExistence type="predicted"/>
<dbReference type="AlphaFoldDB" id="A0A5J4NBG6"/>
<dbReference type="EMBL" id="QNGE01004755">
    <property type="protein sequence ID" value="KAA3672578.1"/>
    <property type="molecule type" value="Genomic_DNA"/>
</dbReference>
<protein>
    <submittedName>
        <fullName evidence="1">Uncharacterized protein</fullName>
    </submittedName>
</protein>
<name>A0A5J4NBG6_9TREM</name>
<dbReference type="InterPro" id="IPR036283">
    <property type="entry name" value="NOB1_Zf-like_sf"/>
</dbReference>
<evidence type="ECO:0000313" key="2">
    <source>
        <dbReference type="Proteomes" id="UP000324629"/>
    </source>
</evidence>
<comment type="caution">
    <text evidence="1">The sequence shown here is derived from an EMBL/GenBank/DDBJ whole genome shotgun (WGS) entry which is preliminary data.</text>
</comment>
<organism evidence="1 2">
    <name type="scientific">Paragonimus westermani</name>
    <dbReference type="NCBI Taxonomy" id="34504"/>
    <lineage>
        <taxon>Eukaryota</taxon>
        <taxon>Metazoa</taxon>
        <taxon>Spiralia</taxon>
        <taxon>Lophotrochozoa</taxon>
        <taxon>Platyhelminthes</taxon>
        <taxon>Trematoda</taxon>
        <taxon>Digenea</taxon>
        <taxon>Plagiorchiida</taxon>
        <taxon>Troglotremata</taxon>
        <taxon>Troglotrematidae</taxon>
        <taxon>Paragonimus</taxon>
    </lineage>
</organism>
<accession>A0A5J4NBG6</accession>
<evidence type="ECO:0000313" key="1">
    <source>
        <dbReference type="EMBL" id="KAA3672578.1"/>
    </source>
</evidence>
<dbReference type="Proteomes" id="UP000324629">
    <property type="component" value="Unassembled WGS sequence"/>
</dbReference>
<sequence>MLHRPKLITDSEQRHSPRLNESLAILSELDIDGEIAATQPNSQKRNNLFYCHECGMRYLVPTAKFCSNCGTIRLPLIPPSCKTPLTGTPGHGGKTTSEQPAGFLNDILNRFEQSTVNSCLFH</sequence>
<keyword evidence="2" id="KW-1185">Reference proteome</keyword>
<reference evidence="1 2" key="1">
    <citation type="journal article" date="2019" name="Gigascience">
        <title>Whole-genome sequence of the oriental lung fluke Paragonimus westermani.</title>
        <authorList>
            <person name="Oey H."/>
            <person name="Zakrzewski M."/>
            <person name="Narain K."/>
            <person name="Devi K.R."/>
            <person name="Agatsuma T."/>
            <person name="Nawaratna S."/>
            <person name="Gobert G.N."/>
            <person name="Jones M.K."/>
            <person name="Ragan M.A."/>
            <person name="McManus D.P."/>
            <person name="Krause L."/>
        </authorList>
    </citation>
    <scope>NUCLEOTIDE SEQUENCE [LARGE SCALE GENOMIC DNA]</scope>
    <source>
        <strain evidence="1 2">IND2009</strain>
    </source>
</reference>
<dbReference type="SUPFAM" id="SSF144206">
    <property type="entry name" value="NOB1 zinc finger-like"/>
    <property type="match status" value="1"/>
</dbReference>